<comment type="caution">
    <text evidence="7">The sequence shown here is derived from an EMBL/GenBank/DDBJ whole genome shotgun (WGS) entry which is preliminary data.</text>
</comment>
<evidence type="ECO:0000259" key="6">
    <source>
        <dbReference type="Pfam" id="PF03738"/>
    </source>
</evidence>
<evidence type="ECO:0000256" key="1">
    <source>
        <dbReference type="ARBA" id="ARBA00022598"/>
    </source>
</evidence>
<dbReference type="AlphaFoldDB" id="A0A066UGQ4"/>
<dbReference type="Gene3D" id="3.30.1490.330">
    <property type="match status" value="1"/>
</dbReference>
<dbReference type="STRING" id="212667.VFDL14_10015"/>
<accession>A0A066UGQ4</accession>
<dbReference type="InterPro" id="IPR005494">
    <property type="entry name" value="GSPS_pre-ATP-grasp-like_dom"/>
</dbReference>
<keyword evidence="5" id="KW-0460">Magnesium</keyword>
<dbReference type="OrthoDB" id="9765517at2"/>
<dbReference type="EMBL" id="JFFR01000033">
    <property type="protein sequence ID" value="KDN26220.1"/>
    <property type="molecule type" value="Genomic_DNA"/>
</dbReference>
<evidence type="ECO:0000256" key="3">
    <source>
        <dbReference type="ARBA" id="ARBA00022741"/>
    </source>
</evidence>
<feature type="domain" description="Glutathionylspermidine synthase pre-ATP-grasp-like" evidence="6">
    <location>
        <begin position="12"/>
        <end position="391"/>
    </location>
</feature>
<dbReference type="RefSeq" id="WP_032553452.1">
    <property type="nucleotide sequence ID" value="NZ_JBEEAX010000004.1"/>
</dbReference>
<dbReference type="SUPFAM" id="SSF52440">
    <property type="entry name" value="PreATP-grasp domain"/>
    <property type="match status" value="1"/>
</dbReference>
<evidence type="ECO:0000256" key="4">
    <source>
        <dbReference type="ARBA" id="ARBA00022840"/>
    </source>
</evidence>
<evidence type="ECO:0000256" key="5">
    <source>
        <dbReference type="ARBA" id="ARBA00022842"/>
    </source>
</evidence>
<keyword evidence="8" id="KW-1185">Reference proteome</keyword>
<gene>
    <name evidence="7" type="ORF">VFDL14_10015</name>
</gene>
<proteinExistence type="predicted"/>
<dbReference type="InterPro" id="IPR016185">
    <property type="entry name" value="PreATP-grasp_dom_sf"/>
</dbReference>
<evidence type="ECO:0000313" key="8">
    <source>
        <dbReference type="Proteomes" id="UP000027219"/>
    </source>
</evidence>
<keyword evidence="1" id="KW-0436">Ligase</keyword>
<keyword evidence="3" id="KW-0547">Nucleotide-binding</keyword>
<evidence type="ECO:0000313" key="7">
    <source>
        <dbReference type="EMBL" id="KDN26220.1"/>
    </source>
</evidence>
<name>A0A066UGQ4_9VIBR</name>
<dbReference type="GO" id="GO:0046872">
    <property type="term" value="F:metal ion binding"/>
    <property type="evidence" value="ECO:0007669"/>
    <property type="project" value="UniProtKB-KW"/>
</dbReference>
<organism evidence="7 8">
    <name type="scientific">Vibrio fortis</name>
    <dbReference type="NCBI Taxonomy" id="212667"/>
    <lineage>
        <taxon>Bacteria</taxon>
        <taxon>Pseudomonadati</taxon>
        <taxon>Pseudomonadota</taxon>
        <taxon>Gammaproteobacteria</taxon>
        <taxon>Vibrionales</taxon>
        <taxon>Vibrionaceae</taxon>
        <taxon>Vibrio</taxon>
    </lineage>
</organism>
<protein>
    <recommendedName>
        <fullName evidence="6">Glutathionylspermidine synthase pre-ATP-grasp-like domain-containing protein</fullName>
    </recommendedName>
</protein>
<dbReference type="GO" id="GO:0005524">
    <property type="term" value="F:ATP binding"/>
    <property type="evidence" value="ECO:0007669"/>
    <property type="project" value="UniProtKB-KW"/>
</dbReference>
<keyword evidence="4" id="KW-0067">ATP-binding</keyword>
<evidence type="ECO:0000256" key="2">
    <source>
        <dbReference type="ARBA" id="ARBA00022723"/>
    </source>
</evidence>
<dbReference type="Pfam" id="PF03738">
    <property type="entry name" value="GSP_synth"/>
    <property type="match status" value="1"/>
</dbReference>
<sequence length="393" mass="46454">MLRLNSEPRKNWKQLAAEYGFGFHTMYDEPYWDETAYYQFTLKQIEEDLEEPTREIHEMCLEIVDVVVRDEYWLKRFQIPQSMWQGVLDSWKRREPSLYSRIDLAYDGRGPAKFYENNADTPTSLFETGFWQWFWLEDLVNSGKLRRDSDQFNLLQELMMARFQELARLQPGQTLHFSCCKDTEEDRGTVQYMQDCAIEAGLKTKFVHIEDIGVTRDGEFTDTQDNLIRWMFKLYPWEFMFQEDYAKHLDTAKVNWLEPMWKSVLSNKAILPLLWEKFPNHPNLLAAYFSDDPKLKQLKNSELKDHVIKPLFSREGANIQVVRDQELVLDTDGPYGEEGHIIQAFHPLPKFGDNYTLVGSWLINDEPAGISIREDSSLVTQDMSRYLPHIILD</sequence>
<dbReference type="GO" id="GO:0016874">
    <property type="term" value="F:ligase activity"/>
    <property type="evidence" value="ECO:0007669"/>
    <property type="project" value="UniProtKB-KW"/>
</dbReference>
<dbReference type="SUPFAM" id="SSF56059">
    <property type="entry name" value="Glutathione synthetase ATP-binding domain-like"/>
    <property type="match status" value="1"/>
</dbReference>
<reference evidence="7 8" key="1">
    <citation type="submission" date="2014-02" db="EMBL/GenBank/DDBJ databases">
        <title>Vibrio fortis Dalian14 Genome Sequencing.</title>
        <authorList>
            <person name="Wang Y."/>
            <person name="Song L."/>
            <person name="Liu G."/>
            <person name="Ding J."/>
        </authorList>
    </citation>
    <scope>NUCLEOTIDE SEQUENCE [LARGE SCALE GENOMIC DNA]</scope>
    <source>
        <strain evidence="7 8">Dalian14</strain>
    </source>
</reference>
<keyword evidence="2" id="KW-0479">Metal-binding</keyword>
<dbReference type="Proteomes" id="UP000027219">
    <property type="component" value="Unassembled WGS sequence"/>
</dbReference>